<dbReference type="Pfam" id="PF02517">
    <property type="entry name" value="Rce1-like"/>
    <property type="match status" value="1"/>
</dbReference>
<dbReference type="EMBL" id="JAUTXY010000005">
    <property type="protein sequence ID" value="MEE2058616.1"/>
    <property type="molecule type" value="Genomic_DNA"/>
</dbReference>
<dbReference type="Proteomes" id="UP001336020">
    <property type="component" value="Unassembled WGS sequence"/>
</dbReference>
<keyword evidence="1" id="KW-1133">Transmembrane helix</keyword>
<dbReference type="GO" id="GO:0008237">
    <property type="term" value="F:metallopeptidase activity"/>
    <property type="evidence" value="ECO:0007669"/>
    <property type="project" value="UniProtKB-KW"/>
</dbReference>
<keyword evidence="1" id="KW-0812">Transmembrane</keyword>
<name>A0ABU7LAN2_9NOCA</name>
<dbReference type="InterPro" id="IPR042150">
    <property type="entry name" value="MmRce1-like"/>
</dbReference>
<dbReference type="InterPro" id="IPR003675">
    <property type="entry name" value="Rce1/LyrA-like_dom"/>
</dbReference>
<feature type="transmembrane region" description="Helical" evidence="1">
    <location>
        <begin position="171"/>
        <end position="190"/>
    </location>
</feature>
<dbReference type="PANTHER" id="PTHR35797:SF1">
    <property type="entry name" value="PROTEASE"/>
    <property type="match status" value="1"/>
</dbReference>
<feature type="transmembrane region" description="Helical" evidence="1">
    <location>
        <begin position="94"/>
        <end position="124"/>
    </location>
</feature>
<organism evidence="3 4">
    <name type="scientific">Rhodococcus artemisiae</name>
    <dbReference type="NCBI Taxonomy" id="714159"/>
    <lineage>
        <taxon>Bacteria</taxon>
        <taxon>Bacillati</taxon>
        <taxon>Actinomycetota</taxon>
        <taxon>Actinomycetes</taxon>
        <taxon>Mycobacteriales</taxon>
        <taxon>Nocardiaceae</taxon>
        <taxon>Rhodococcus</taxon>
    </lineage>
</organism>
<accession>A0ABU7LAN2</accession>
<evidence type="ECO:0000256" key="1">
    <source>
        <dbReference type="SAM" id="Phobius"/>
    </source>
</evidence>
<keyword evidence="1" id="KW-0472">Membrane</keyword>
<dbReference type="EC" id="3.4.-.-" evidence="3"/>
<keyword evidence="3" id="KW-0645">Protease</keyword>
<gene>
    <name evidence="3" type="ORF">Q7514_13915</name>
</gene>
<feature type="transmembrane region" description="Helical" evidence="1">
    <location>
        <begin position="202"/>
        <end position="221"/>
    </location>
</feature>
<feature type="transmembrane region" description="Helical" evidence="1">
    <location>
        <begin position="130"/>
        <end position="150"/>
    </location>
</feature>
<dbReference type="PANTHER" id="PTHR35797">
    <property type="entry name" value="PROTEASE-RELATED"/>
    <property type="match status" value="1"/>
</dbReference>
<evidence type="ECO:0000313" key="3">
    <source>
        <dbReference type="EMBL" id="MEE2058616.1"/>
    </source>
</evidence>
<keyword evidence="4" id="KW-1185">Reference proteome</keyword>
<evidence type="ECO:0000259" key="2">
    <source>
        <dbReference type="Pfam" id="PF02517"/>
    </source>
</evidence>
<feature type="transmembrane region" description="Helical" evidence="1">
    <location>
        <begin position="24"/>
        <end position="45"/>
    </location>
</feature>
<feature type="transmembrane region" description="Helical" evidence="1">
    <location>
        <begin position="259"/>
        <end position="277"/>
    </location>
</feature>
<keyword evidence="3" id="KW-0482">Metalloprotease</keyword>
<protein>
    <submittedName>
        <fullName evidence="3">CPBP family intramembrane metalloprotease</fullName>
        <ecNumber evidence="3">3.4.-.-</ecNumber>
    </submittedName>
</protein>
<dbReference type="RefSeq" id="WP_330133852.1">
    <property type="nucleotide sequence ID" value="NZ_JAUTXY010000005.1"/>
</dbReference>
<keyword evidence="3" id="KW-0378">Hydrolase</keyword>
<feature type="domain" description="CAAX prenyl protease 2/Lysostaphin resistance protein A-like" evidence="2">
    <location>
        <begin position="137"/>
        <end position="237"/>
    </location>
</feature>
<sequence>MDSPIPVHAEQAAVAPDPTIRRTVLWFSLVLAGITTVVMAPLWLTGASPDTFNAVVPVMSWAPALAAVAAWFAGGRQVPFTQWAALRPFRTGRALRTAGLMLAIFVAVPAVTTTIAVTVGIVVWQPTPESFGLVPLVLPYALIAMFMTTGEEIGWRGALQTALTPLGRWKASIVIALAWSLWHLPLTLGFASGGGLSMREVVATSINLVIAGCILSGARLLSGSMWPAAWAHALMNTTLVFAASNLVTPSTELDTGAYWALQAINWTVLAAVALACVSRAGRSLRRWSDRPRNADGRPTAHFDHLIDVADRVEPVSDHQHRAARGEPSDGVLNAGLGVGIDGGHSFVEDEDR</sequence>
<feature type="transmembrane region" description="Helical" evidence="1">
    <location>
        <begin position="51"/>
        <end position="73"/>
    </location>
</feature>
<evidence type="ECO:0000313" key="4">
    <source>
        <dbReference type="Proteomes" id="UP001336020"/>
    </source>
</evidence>
<comment type="caution">
    <text evidence="3">The sequence shown here is derived from an EMBL/GenBank/DDBJ whole genome shotgun (WGS) entry which is preliminary data.</text>
</comment>
<proteinExistence type="predicted"/>
<reference evidence="3 4" key="1">
    <citation type="submission" date="2023-07" db="EMBL/GenBank/DDBJ databases">
        <authorList>
            <person name="Girao M."/>
            <person name="Carvalho M.F."/>
        </authorList>
    </citation>
    <scope>NUCLEOTIDE SEQUENCE [LARGE SCALE GENOMIC DNA]</scope>
    <source>
        <strain evidence="3 4">YIM65754</strain>
    </source>
</reference>